<dbReference type="EMBL" id="FONA01000003">
    <property type="protein sequence ID" value="SFD87293.1"/>
    <property type="molecule type" value="Genomic_DNA"/>
</dbReference>
<organism evidence="1 2">
    <name type="scientific">Thermophagus xiamenensis</name>
    <dbReference type="NCBI Taxonomy" id="385682"/>
    <lineage>
        <taxon>Bacteria</taxon>
        <taxon>Pseudomonadati</taxon>
        <taxon>Bacteroidota</taxon>
        <taxon>Bacteroidia</taxon>
        <taxon>Marinilabiliales</taxon>
        <taxon>Marinilabiliaceae</taxon>
        <taxon>Thermophagus</taxon>
    </lineage>
</organism>
<gene>
    <name evidence="1" type="ORF">SAMN05444380_103102</name>
</gene>
<dbReference type="eggNOG" id="ENOG50315HT">
    <property type="taxonomic scope" value="Bacteria"/>
</dbReference>
<dbReference type="SUPFAM" id="SSF158446">
    <property type="entry name" value="IVS-encoded protein-like"/>
    <property type="match status" value="1"/>
</dbReference>
<evidence type="ECO:0000313" key="1">
    <source>
        <dbReference type="EMBL" id="SFD87293.1"/>
    </source>
</evidence>
<dbReference type="PANTHER" id="PTHR38471">
    <property type="entry name" value="FOUR HELIX BUNDLE PROTEIN"/>
    <property type="match status" value="1"/>
</dbReference>
<evidence type="ECO:0000313" key="2">
    <source>
        <dbReference type="Proteomes" id="UP000181976"/>
    </source>
</evidence>
<dbReference type="InParanoid" id="A0A1I1W1X8"/>
<accession>A0A1I1W1X8</accession>
<dbReference type="OrthoDB" id="9811959at2"/>
<dbReference type="Proteomes" id="UP000181976">
    <property type="component" value="Unassembled WGS sequence"/>
</dbReference>
<dbReference type="Pfam" id="PF05635">
    <property type="entry name" value="23S_rRNA_IVP"/>
    <property type="match status" value="1"/>
</dbReference>
<dbReference type="RefSeq" id="WP_044138837.1">
    <property type="nucleotide sequence ID" value="NZ_AFSL01000092.1"/>
</dbReference>
<reference evidence="1 2" key="1">
    <citation type="submission" date="2016-10" db="EMBL/GenBank/DDBJ databases">
        <authorList>
            <person name="de Groot N.N."/>
        </authorList>
    </citation>
    <scope>NUCLEOTIDE SEQUENCE [LARGE SCALE GENOMIC DNA]</scope>
    <source>
        <strain evidence="1 2">DSM 19012</strain>
    </source>
</reference>
<dbReference type="STRING" id="385682.SAMN05444380_103102"/>
<dbReference type="NCBIfam" id="TIGR02436">
    <property type="entry name" value="four helix bundle protein"/>
    <property type="match status" value="1"/>
</dbReference>
<sequence>MIKSYNDMKVYKRSFKLAMDIFQMTRKFPKEELYSLTSQIIRSSRSISANISEGWSKRTYELVFKQHLINALGSCSETETWMAFAKECHYIDNDTYNHFICEIKEIGKMLTKLHKNWITHEK</sequence>
<protein>
    <submittedName>
        <fullName evidence="1">Four helix bundle protein</fullName>
    </submittedName>
</protein>
<dbReference type="AlphaFoldDB" id="A0A1I1W1X8"/>
<dbReference type="InterPro" id="IPR036583">
    <property type="entry name" value="23S_rRNA_IVS_sf"/>
</dbReference>
<name>A0A1I1W1X8_9BACT</name>
<dbReference type="InterPro" id="IPR012657">
    <property type="entry name" value="23S_rRNA-intervening_sequence"/>
</dbReference>
<dbReference type="CDD" id="cd16377">
    <property type="entry name" value="23S_rRNA_IVP_like"/>
    <property type="match status" value="1"/>
</dbReference>
<keyword evidence="2" id="KW-1185">Reference proteome</keyword>
<dbReference type="Gene3D" id="1.20.1440.60">
    <property type="entry name" value="23S rRNA-intervening sequence"/>
    <property type="match status" value="1"/>
</dbReference>
<dbReference type="PANTHER" id="PTHR38471:SF2">
    <property type="entry name" value="FOUR HELIX BUNDLE PROTEIN"/>
    <property type="match status" value="1"/>
</dbReference>
<proteinExistence type="predicted"/>